<feature type="coiled-coil region" evidence="2">
    <location>
        <begin position="385"/>
        <end position="412"/>
    </location>
</feature>
<organism evidence="5 6">
    <name type="scientific">Trichogramma kaykai</name>
    <dbReference type="NCBI Taxonomy" id="54128"/>
    <lineage>
        <taxon>Eukaryota</taxon>
        <taxon>Metazoa</taxon>
        <taxon>Ecdysozoa</taxon>
        <taxon>Arthropoda</taxon>
        <taxon>Hexapoda</taxon>
        <taxon>Insecta</taxon>
        <taxon>Pterygota</taxon>
        <taxon>Neoptera</taxon>
        <taxon>Endopterygota</taxon>
        <taxon>Hymenoptera</taxon>
        <taxon>Apocrita</taxon>
        <taxon>Proctotrupomorpha</taxon>
        <taxon>Chalcidoidea</taxon>
        <taxon>Trichogrammatidae</taxon>
        <taxon>Trichogramma</taxon>
    </lineage>
</organism>
<accession>A0ABD2XML4</accession>
<protein>
    <recommendedName>
        <fullName evidence="4">CCHC-type domain-containing protein</fullName>
    </recommendedName>
</protein>
<dbReference type="SUPFAM" id="SSF57756">
    <property type="entry name" value="Retrovirus zinc finger-like domains"/>
    <property type="match status" value="2"/>
</dbReference>
<gene>
    <name evidence="5" type="ORF">TKK_000734</name>
</gene>
<name>A0ABD2XML4_9HYME</name>
<evidence type="ECO:0000256" key="2">
    <source>
        <dbReference type="SAM" id="Coils"/>
    </source>
</evidence>
<dbReference type="InterPro" id="IPR001878">
    <property type="entry name" value="Znf_CCHC"/>
</dbReference>
<keyword evidence="6" id="KW-1185">Reference proteome</keyword>
<proteinExistence type="predicted"/>
<feature type="compositionally biased region" description="Basic and acidic residues" evidence="3">
    <location>
        <begin position="181"/>
        <end position="199"/>
    </location>
</feature>
<feature type="compositionally biased region" description="Low complexity" evidence="3">
    <location>
        <begin position="534"/>
        <end position="648"/>
    </location>
</feature>
<dbReference type="Proteomes" id="UP001627154">
    <property type="component" value="Unassembled WGS sequence"/>
</dbReference>
<keyword evidence="1" id="KW-0479">Metal-binding</keyword>
<evidence type="ECO:0000256" key="1">
    <source>
        <dbReference type="PROSITE-ProRule" id="PRU00047"/>
    </source>
</evidence>
<dbReference type="EMBL" id="JBJJXI010000018">
    <property type="protein sequence ID" value="KAL3406567.1"/>
    <property type="molecule type" value="Genomic_DNA"/>
</dbReference>
<evidence type="ECO:0000313" key="6">
    <source>
        <dbReference type="Proteomes" id="UP001627154"/>
    </source>
</evidence>
<evidence type="ECO:0000256" key="3">
    <source>
        <dbReference type="SAM" id="MobiDB-lite"/>
    </source>
</evidence>
<keyword evidence="1" id="KW-0862">Zinc</keyword>
<feature type="coiled-coil region" evidence="2">
    <location>
        <begin position="21"/>
        <end position="48"/>
    </location>
</feature>
<dbReference type="AlphaFoldDB" id="A0ABD2XML4"/>
<sequence>MSYSELFENVTLKKYYETDRKLIAALKIDNNRQEIQKLKNEKKQLLKELAPKTIIEKQLAQDDSDISIIEHTNKDKIKFTLKPATLKLYTSTPEVKNKVVSRVETFLKTIPEQVEEIKRENQVDEDVINKSVTDAIFEEEETVKNKNIVDKLINPFKEYFYGHEKEKPEENANLPNNHIVPKQEIRDPEEGESSEHGENSENEENSDISDHEQENEIEMAAAVESALFKRLLKGISNFDGSTKQNTRRFVKDCRLAKKSLANEDVEKKFILQLKEKIIGPCADIINLELFSKIDKLCLFLESAYGETRSATQLIKDLDSIHQKDGEKVSLYYARVAELEQDLECARERGDGTNLPLNNVKELILNAFKAGLIWQIKARMPAANNLEGAYESAVKIENELKAEEERRSSSTRQFACVFCRSTTHDSADCIKVAGFRADKASPHTQTNEIKCLLCGALDHFAINCEAFNKSKLSGKCEHCGASDHATSKCNKYRPKVPEVITIDHINEARCTWCQQAGHDISSCFKFRNFADKVNNKNSNKGNNNSQNKNNYNNNYQNNRRFNNNNNSRNNNYNNNRNRKNYNNNYNNNQNYNQNFNPNNNQNFNPNNNQNYNPNNNQNYNPNNNPNINQNFNGNYNTNNGNFNNGPGYQNNNNSDNRVCYRCHQTGHISKNCFLLIPNAQSAPPGQGQSQQQTTQ</sequence>
<evidence type="ECO:0000259" key="4">
    <source>
        <dbReference type="PROSITE" id="PS50158"/>
    </source>
</evidence>
<dbReference type="Gene3D" id="4.10.60.10">
    <property type="entry name" value="Zinc finger, CCHC-type"/>
    <property type="match status" value="2"/>
</dbReference>
<feature type="region of interest" description="Disordered" evidence="3">
    <location>
        <begin position="167"/>
        <end position="213"/>
    </location>
</feature>
<feature type="region of interest" description="Disordered" evidence="3">
    <location>
        <begin position="533"/>
        <end position="648"/>
    </location>
</feature>
<feature type="domain" description="CCHC-type" evidence="4">
    <location>
        <begin position="658"/>
        <end position="671"/>
    </location>
</feature>
<dbReference type="InterPro" id="IPR036875">
    <property type="entry name" value="Znf_CCHC_sf"/>
</dbReference>
<dbReference type="PROSITE" id="PS50158">
    <property type="entry name" value="ZF_CCHC"/>
    <property type="match status" value="1"/>
</dbReference>
<reference evidence="5 6" key="1">
    <citation type="journal article" date="2024" name="bioRxiv">
        <title>A reference genome for Trichogramma kaykai: A tiny desert-dwelling parasitoid wasp with competing sex-ratio distorters.</title>
        <authorList>
            <person name="Culotta J."/>
            <person name="Lindsey A.R."/>
        </authorList>
    </citation>
    <scope>NUCLEOTIDE SEQUENCE [LARGE SCALE GENOMIC DNA]</scope>
    <source>
        <strain evidence="5 6">KSX58</strain>
    </source>
</reference>
<comment type="caution">
    <text evidence="5">The sequence shown here is derived from an EMBL/GenBank/DDBJ whole genome shotgun (WGS) entry which is preliminary data.</text>
</comment>
<evidence type="ECO:0000313" key="5">
    <source>
        <dbReference type="EMBL" id="KAL3406567.1"/>
    </source>
</evidence>
<dbReference type="SMART" id="SM00343">
    <property type="entry name" value="ZnF_C2HC"/>
    <property type="match status" value="5"/>
</dbReference>
<keyword evidence="1" id="KW-0863">Zinc-finger</keyword>
<dbReference type="GO" id="GO:0008270">
    <property type="term" value="F:zinc ion binding"/>
    <property type="evidence" value="ECO:0007669"/>
    <property type="project" value="UniProtKB-KW"/>
</dbReference>
<keyword evidence="2" id="KW-0175">Coiled coil</keyword>